<dbReference type="EMBL" id="AVPK01000005">
    <property type="protein sequence ID" value="KGN37587.1"/>
    <property type="molecule type" value="Genomic_DNA"/>
</dbReference>
<gene>
    <name evidence="1" type="ORF">N803_14020</name>
</gene>
<evidence type="ECO:0000313" key="1">
    <source>
        <dbReference type="EMBL" id="KGN37587.1"/>
    </source>
</evidence>
<protein>
    <submittedName>
        <fullName evidence="1">Uncharacterized protein</fullName>
    </submittedName>
</protein>
<organism evidence="1 2">
    <name type="scientific">Knoellia subterranea KCTC 19937</name>
    <dbReference type="NCBI Taxonomy" id="1385521"/>
    <lineage>
        <taxon>Bacteria</taxon>
        <taxon>Bacillati</taxon>
        <taxon>Actinomycetota</taxon>
        <taxon>Actinomycetes</taxon>
        <taxon>Micrococcales</taxon>
        <taxon>Intrasporangiaceae</taxon>
        <taxon>Knoellia</taxon>
    </lineage>
</organism>
<comment type="caution">
    <text evidence="1">The sequence shown here is derived from an EMBL/GenBank/DDBJ whole genome shotgun (WGS) entry which is preliminary data.</text>
</comment>
<dbReference type="eggNOG" id="ENOG502Z964">
    <property type="taxonomic scope" value="Bacteria"/>
</dbReference>
<evidence type="ECO:0000313" key="2">
    <source>
        <dbReference type="Proteomes" id="UP000030011"/>
    </source>
</evidence>
<dbReference type="Proteomes" id="UP000030011">
    <property type="component" value="Unassembled WGS sequence"/>
</dbReference>
<dbReference type="OrthoDB" id="9148571at2"/>
<dbReference type="RefSeq" id="WP_035904890.1">
    <property type="nucleotide sequence ID" value="NZ_AVPK01000005.1"/>
</dbReference>
<reference evidence="1 2" key="1">
    <citation type="submission" date="2013-08" db="EMBL/GenBank/DDBJ databases">
        <title>The genome sequence of Knoellia subterranea.</title>
        <authorList>
            <person name="Zhu W."/>
            <person name="Wang G."/>
        </authorList>
    </citation>
    <scope>NUCLEOTIDE SEQUENCE [LARGE SCALE GENOMIC DNA]</scope>
    <source>
        <strain evidence="1 2">KCTC 19937</strain>
    </source>
</reference>
<keyword evidence="2" id="KW-1185">Reference proteome</keyword>
<proteinExistence type="predicted"/>
<sequence>MTTESLIWTLLPNGVDRETGDLQSTIFVTPRLHTGGTREPLDSFPTFRHWAAALDRLKFLAEIDGIGTCELTRDERGGSPDAATWDRLFGGDVFVDETEVRDLSDRRVHSFPADRIADEILSLYGQVAAQHATEHPSIHDPLLASLADDLGRIGDFPDEEERRLDSWFGQDDRGPQGRRGRVVPSGVARASRANAFILANRFYDRRLTDDRLRDAPASEIDPELVPPPPDLPGLDFHNYVAAFGDYGHLLRMLGLAIDVRMPSDPAFEGRRRYRVVVEGDPEPWMNDDTATPWMNYEWRDQRWFVPATRDDGRHDVRDGQLLLESEDWYRVHQIDIDGSALKATNTASTVARQIVVDKAQKETMAPTTASLPALRGAGLTVTRRNTAETVVGQFDHTRSHAQGELAGIRADLWADDVIRGYRWEAEKDGSGQFRSLVARVGTFAYRPETGGRTILKVPAEDEGFVKGSSTTSVPGDEDLYLHEAIASWSGWSMVTPRPGGGVTEDEELDGGQTPRERLGHRALDQGLPLETTFRAAPGSLPTLRFGHDYRLRARTVDLAANSLDSEVLDDEHASPSTRFLRWEPVPAPMLVPRRAFGEGESQLRMVIRSTAGMTVDDYLALARVQGLAPVTVTKLGYAATDERWVVPPKTSQQLAELHGVFDEAIGSGDPAKIQAAYDVAAREAGALPEEVAGATLETPYLPDVLSRGVRFNRFWLEPEYRRQDWPATGEAGGGGAGGAQWWDRQPFRIVLVEGPGPAPVTPAAAWELPVWSAADGTLTVPIAQAEMKTIRVSSAVDEADLELMGMYDLLRRATDDDDWWARRHEALESRNWLLTPWVELTIVHAVEKPLADPVIGVTSAGMNRGSGETFCALGGTIAVHAKSTGRLDIEARWTQQVDDVLADAPDDGVDGRPALTERLGHAGDFLLEATEDACRVGRDDAAAVGVARDPGAVGPTHRLRHEFGDTKHRTVTYSATATTRFREYFPPEVTDGFEDVDGIRTSLIKRTGPDATLSVPSSRRPDPPDVAYVIPTFRWEADLLAGGGVRGGLGRKRTRHCGLRVYLRRPWYSSGDDERLGVVLTDQPWLTWPIDVKLGMTVEAVDRLRAEEFATRVIEAGAVKTGRRGTPLERVLRAGGLTETQVAGDAGEAELRVAMSDAMGRIGDVVLDPVLKWPPAPQRDPDTLITKIGADPAFASRSASNGPYVASFPLRTGVRGGVSLEETSAAPVTVVAHTPHFDASRRLWYCDIEVDGGVAYQPFVRLALCRYQANSIAGHHISKVVMADFAQILPRRVATLRPMARGLRVGLSGPVGVGTLGGTSVTPQSIRASRLVTCEIERLADGDDPDLDWVRSSDPVELAATVGEAGLGDVAWSAMVSEPERREGFSYRLLIKEYEIHPTDVGDTEDPFDAVRETEMLFFSAAVRQRLVYADSFPL</sequence>
<name>A0A0A0JNH7_9MICO</name>
<accession>A0A0A0JNH7</accession>